<protein>
    <submittedName>
        <fullName evidence="4">Peptidase S41-like protein</fullName>
    </submittedName>
</protein>
<comment type="caution">
    <text evidence="4">The sequence shown here is derived from an EMBL/GenBank/DDBJ whole genome shotgun (WGS) entry which is preliminary data.</text>
</comment>
<keyword evidence="2" id="KW-0732">Signal</keyword>
<feature type="chain" id="PRO_5039006276" evidence="2">
    <location>
        <begin position="23"/>
        <end position="338"/>
    </location>
</feature>
<dbReference type="GO" id="GO:0030288">
    <property type="term" value="C:outer membrane-bounded periplasmic space"/>
    <property type="evidence" value="ECO:0007669"/>
    <property type="project" value="TreeGrafter"/>
</dbReference>
<evidence type="ECO:0000256" key="1">
    <source>
        <dbReference type="SAM" id="MobiDB-lite"/>
    </source>
</evidence>
<accession>A0A561UZR8</accession>
<dbReference type="GO" id="GO:0006508">
    <property type="term" value="P:proteolysis"/>
    <property type="evidence" value="ECO:0007669"/>
    <property type="project" value="InterPro"/>
</dbReference>
<dbReference type="SUPFAM" id="SSF52096">
    <property type="entry name" value="ClpP/crotonase"/>
    <property type="match status" value="1"/>
</dbReference>
<dbReference type="SMART" id="SM00245">
    <property type="entry name" value="TSPc"/>
    <property type="match status" value="1"/>
</dbReference>
<dbReference type="InterPro" id="IPR029045">
    <property type="entry name" value="ClpP/crotonase-like_dom_sf"/>
</dbReference>
<dbReference type="Gene3D" id="3.30.750.44">
    <property type="match status" value="1"/>
</dbReference>
<dbReference type="EMBL" id="VIWW01000001">
    <property type="protein sequence ID" value="TWG04846.1"/>
    <property type="molecule type" value="Genomic_DNA"/>
</dbReference>
<dbReference type="GO" id="GO:0007165">
    <property type="term" value="P:signal transduction"/>
    <property type="evidence" value="ECO:0007669"/>
    <property type="project" value="TreeGrafter"/>
</dbReference>
<dbReference type="GO" id="GO:0008236">
    <property type="term" value="F:serine-type peptidase activity"/>
    <property type="evidence" value="ECO:0007669"/>
    <property type="project" value="InterPro"/>
</dbReference>
<dbReference type="Gene3D" id="3.90.226.10">
    <property type="entry name" value="2-enoyl-CoA Hydratase, Chain A, domain 1"/>
    <property type="match status" value="1"/>
</dbReference>
<evidence type="ECO:0000313" key="5">
    <source>
        <dbReference type="Proteomes" id="UP000318186"/>
    </source>
</evidence>
<dbReference type="AlphaFoldDB" id="A0A561UZR8"/>
<feature type="domain" description="Tail specific protease" evidence="3">
    <location>
        <begin position="114"/>
        <end position="312"/>
    </location>
</feature>
<dbReference type="PANTHER" id="PTHR32060:SF30">
    <property type="entry name" value="CARBOXY-TERMINAL PROCESSING PROTEASE CTPA"/>
    <property type="match status" value="1"/>
</dbReference>
<name>A0A561UZR8_9ACTN</name>
<dbReference type="Proteomes" id="UP000318186">
    <property type="component" value="Unassembled WGS sequence"/>
</dbReference>
<reference evidence="4 5" key="1">
    <citation type="submission" date="2019-06" db="EMBL/GenBank/DDBJ databases">
        <title>Sequencing the genomes of 1000 actinobacteria strains.</title>
        <authorList>
            <person name="Klenk H.-P."/>
        </authorList>
    </citation>
    <scope>NUCLEOTIDE SEQUENCE [LARGE SCALE GENOMIC DNA]</scope>
    <source>
        <strain evidence="4 5">DSM 42059</strain>
    </source>
</reference>
<evidence type="ECO:0000256" key="2">
    <source>
        <dbReference type="SAM" id="SignalP"/>
    </source>
</evidence>
<evidence type="ECO:0000259" key="3">
    <source>
        <dbReference type="SMART" id="SM00245"/>
    </source>
</evidence>
<organism evidence="4 5">
    <name type="scientific">Streptomyces brevispora</name>
    <dbReference type="NCBI Taxonomy" id="887462"/>
    <lineage>
        <taxon>Bacteria</taxon>
        <taxon>Bacillati</taxon>
        <taxon>Actinomycetota</taxon>
        <taxon>Actinomycetes</taxon>
        <taxon>Kitasatosporales</taxon>
        <taxon>Streptomycetaceae</taxon>
        <taxon>Streptomyces</taxon>
    </lineage>
</organism>
<feature type="region of interest" description="Disordered" evidence="1">
    <location>
        <begin position="299"/>
        <end position="323"/>
    </location>
</feature>
<dbReference type="Pfam" id="PF03572">
    <property type="entry name" value="Peptidase_S41"/>
    <property type="match status" value="1"/>
</dbReference>
<feature type="signal peptide" evidence="2">
    <location>
        <begin position="1"/>
        <end position="22"/>
    </location>
</feature>
<dbReference type="InterPro" id="IPR005151">
    <property type="entry name" value="Tail-specific_protease"/>
</dbReference>
<dbReference type="PROSITE" id="PS51257">
    <property type="entry name" value="PROKAR_LIPOPROTEIN"/>
    <property type="match status" value="1"/>
</dbReference>
<gene>
    <name evidence="4" type="ORF">FHX80_113318</name>
</gene>
<evidence type="ECO:0000313" key="4">
    <source>
        <dbReference type="EMBL" id="TWG04846.1"/>
    </source>
</evidence>
<proteinExistence type="predicted"/>
<dbReference type="CDD" id="cd06567">
    <property type="entry name" value="Peptidase_S41"/>
    <property type="match status" value="1"/>
</dbReference>
<sequence>MRGRFRVLSSVALASVVLAAVAGCTASDTDAGGPEDRMAPKARAYLASALDVMEKHALVTEDVDWPKLRQDAFAEARQARTPSDTYRAIRQGLRDLNDEHSTFYDPEAAPENLNTPADDLILPEGHRLAGSIGQLILPPEPSDRVAAPYVRSARSTVAELDGQGVCGWIIDLRSNHGGDMWGPLAAVGPVLGDGTVGSVVYADGKKSPWTLRNGTPRQYLDKWGPAKPLARPAPPVAVLTSRRTASAAEAVTIAFRGRPDTRTFGEATAGVPTANASYELSDGALVILTVAREADRNGRLYNGPVEPDVEVPETRGHDQALEEATDWLRKQKACRRAP</sequence>
<dbReference type="GO" id="GO:0004175">
    <property type="term" value="F:endopeptidase activity"/>
    <property type="evidence" value="ECO:0007669"/>
    <property type="project" value="TreeGrafter"/>
</dbReference>
<dbReference type="PANTHER" id="PTHR32060">
    <property type="entry name" value="TAIL-SPECIFIC PROTEASE"/>
    <property type="match status" value="1"/>
</dbReference>